<dbReference type="RefSeq" id="WP_114594414.1">
    <property type="nucleotide sequence ID" value="NZ_CP031166.1"/>
</dbReference>
<dbReference type="AlphaFoldDB" id="A0A346Y5P4"/>
<organism evidence="1 2">
    <name type="scientific">Euzebya pacifica</name>
    <dbReference type="NCBI Taxonomy" id="1608957"/>
    <lineage>
        <taxon>Bacteria</taxon>
        <taxon>Bacillati</taxon>
        <taxon>Actinomycetota</taxon>
        <taxon>Nitriliruptoria</taxon>
        <taxon>Euzebyales</taxon>
    </lineage>
</organism>
<dbReference type="KEGG" id="euz:DVS28_b0021"/>
<accession>A0A346Y5P4</accession>
<dbReference type="Proteomes" id="UP000264006">
    <property type="component" value="Plasmid pEDY32-46I"/>
</dbReference>
<geneLocation type="plasmid" evidence="2">
    <name>pedy32-46i</name>
</geneLocation>
<keyword evidence="2" id="KW-1185">Reference proteome</keyword>
<keyword evidence="1" id="KW-0614">Plasmid</keyword>
<gene>
    <name evidence="1" type="ORF">DVS28_b0021</name>
</gene>
<reference evidence="1 2" key="1">
    <citation type="submission" date="2018-09" db="EMBL/GenBank/DDBJ databases">
        <title>Complete genome sequence of Euzebya sp. DY32-46 isolated from seawater of Pacific Ocean.</title>
        <authorList>
            <person name="Xu L."/>
            <person name="Wu Y.-H."/>
            <person name="Xu X.-W."/>
        </authorList>
    </citation>
    <scope>NUCLEOTIDE SEQUENCE [LARGE SCALE GENOMIC DNA]</scope>
    <source>
        <strain evidence="1 2">DY32-46</strain>
        <plasmid evidence="2">pedy32-46i</plasmid>
    </source>
</reference>
<evidence type="ECO:0000313" key="1">
    <source>
        <dbReference type="EMBL" id="AXV09791.1"/>
    </source>
</evidence>
<proteinExistence type="predicted"/>
<name>A0A346Y5P4_9ACTN</name>
<dbReference type="EMBL" id="CP031166">
    <property type="protein sequence ID" value="AXV09791.1"/>
    <property type="molecule type" value="Genomic_DNA"/>
</dbReference>
<evidence type="ECO:0000313" key="2">
    <source>
        <dbReference type="Proteomes" id="UP000264006"/>
    </source>
</evidence>
<protein>
    <submittedName>
        <fullName evidence="1">Uncharacterized protein</fullName>
    </submittedName>
</protein>
<sequence length="120" mass="13294">MGWYEQQHVDDAIAWLARHVPDRPEGTVGYADLLAGVGLPGPAEVGVGQLALFMGDIHRAQSVPWDSVVVNKATGVPGHGYWTINDRRDPMRDGSQVDMDFWTAQQQQVWAHVGHPNARR</sequence>